<dbReference type="Pfam" id="PF03358">
    <property type="entry name" value="FMN_red"/>
    <property type="match status" value="1"/>
</dbReference>
<dbReference type="InterPro" id="IPR051796">
    <property type="entry name" value="ISF_SsuE-like"/>
</dbReference>
<reference evidence="7" key="1">
    <citation type="journal article" date="2020" name="mSystems">
        <title>Genome- and Community-Level Interaction Insights into Carbon Utilization and Element Cycling Functions of Hydrothermarchaeota in Hydrothermal Sediment.</title>
        <authorList>
            <person name="Zhou Z."/>
            <person name="Liu Y."/>
            <person name="Xu W."/>
            <person name="Pan J."/>
            <person name="Luo Z.H."/>
            <person name="Li M."/>
        </authorList>
    </citation>
    <scope>NUCLEOTIDE SEQUENCE</scope>
    <source>
        <strain evidence="7">SpSt-1183</strain>
    </source>
</reference>
<protein>
    <submittedName>
        <fullName evidence="7">Flavodoxin family protein</fullName>
    </submittedName>
</protein>
<dbReference type="EMBL" id="DSBY01000034">
    <property type="protein sequence ID" value="HDS62662.1"/>
    <property type="molecule type" value="Genomic_DNA"/>
</dbReference>
<keyword evidence="4" id="KW-0288">FMN</keyword>
<gene>
    <name evidence="7" type="ORF">ENN52_00730</name>
</gene>
<comment type="cofactor">
    <cofactor evidence="2">
        <name>[4Fe-4S] cluster</name>
        <dbReference type="ChEBI" id="CHEBI:49883"/>
    </cofactor>
</comment>
<evidence type="ECO:0000256" key="4">
    <source>
        <dbReference type="ARBA" id="ARBA00022643"/>
    </source>
</evidence>
<name>A0A831LXZ9_9EURY</name>
<keyword evidence="3" id="KW-0285">Flavoprotein</keyword>
<evidence type="ECO:0000256" key="2">
    <source>
        <dbReference type="ARBA" id="ARBA00001966"/>
    </source>
</evidence>
<evidence type="ECO:0000313" key="7">
    <source>
        <dbReference type="EMBL" id="HDS62662.1"/>
    </source>
</evidence>
<evidence type="ECO:0000256" key="1">
    <source>
        <dbReference type="ARBA" id="ARBA00001917"/>
    </source>
</evidence>
<proteinExistence type="inferred from homology"/>
<dbReference type="PANTHER" id="PTHR43278">
    <property type="entry name" value="NAD(P)H-DEPENDENT FMN-CONTAINING OXIDOREDUCTASE YWQN-RELATED"/>
    <property type="match status" value="1"/>
</dbReference>
<dbReference type="InterPro" id="IPR005025">
    <property type="entry name" value="FMN_Rdtase-like_dom"/>
</dbReference>
<sequence>MERMKVVAFNGSPKGAESNTHVIVDAFLEGAAAAGADVENVFLAEKKIAHCLGCFGCWSSPTGECVQKDDMEELIEKYTAADIVVFATPLHNDNVSSRLKMFIDRLLPLGNPYFAVDREGETIHPSRGGKIPKFVMISNCGFPEQSHFQVLHLLTERMARNYKTEFIAEIYRGGGAWLTEPSLDEAVARYRDLVRKAGEEVVMQGRLSGETKAHLEQPLIPSPDYIEIYRAAVNRYWDEVLGGNK</sequence>
<dbReference type="Gene3D" id="3.40.50.360">
    <property type="match status" value="1"/>
</dbReference>
<evidence type="ECO:0000256" key="5">
    <source>
        <dbReference type="ARBA" id="ARBA00038292"/>
    </source>
</evidence>
<organism evidence="7">
    <name type="scientific">Methanofollis liminatans</name>
    <dbReference type="NCBI Taxonomy" id="2201"/>
    <lineage>
        <taxon>Archaea</taxon>
        <taxon>Methanobacteriati</taxon>
        <taxon>Methanobacteriota</taxon>
        <taxon>Stenosarchaea group</taxon>
        <taxon>Methanomicrobia</taxon>
        <taxon>Methanomicrobiales</taxon>
        <taxon>Methanomicrobiaceae</taxon>
        <taxon>Methanofollis</taxon>
    </lineage>
</organism>
<dbReference type="Proteomes" id="UP000885648">
    <property type="component" value="Unassembled WGS sequence"/>
</dbReference>
<accession>A0A831LXZ9</accession>
<evidence type="ECO:0000259" key="6">
    <source>
        <dbReference type="Pfam" id="PF03358"/>
    </source>
</evidence>
<dbReference type="PANTHER" id="PTHR43278:SF2">
    <property type="entry name" value="IRON-SULFUR FLAVOPROTEIN"/>
    <property type="match status" value="1"/>
</dbReference>
<comment type="caution">
    <text evidence="7">The sequence shown here is derived from an EMBL/GenBank/DDBJ whole genome shotgun (WGS) entry which is preliminary data.</text>
</comment>
<dbReference type="SUPFAM" id="SSF52218">
    <property type="entry name" value="Flavoproteins"/>
    <property type="match status" value="1"/>
</dbReference>
<feature type="domain" description="NADPH-dependent FMN reductase-like" evidence="6">
    <location>
        <begin position="4"/>
        <end position="106"/>
    </location>
</feature>
<dbReference type="AlphaFoldDB" id="A0A831LXZ9"/>
<dbReference type="InterPro" id="IPR029039">
    <property type="entry name" value="Flavoprotein-like_sf"/>
</dbReference>
<evidence type="ECO:0000256" key="3">
    <source>
        <dbReference type="ARBA" id="ARBA00022630"/>
    </source>
</evidence>
<dbReference type="GO" id="GO:0016491">
    <property type="term" value="F:oxidoreductase activity"/>
    <property type="evidence" value="ECO:0007669"/>
    <property type="project" value="InterPro"/>
</dbReference>
<comment type="similarity">
    <text evidence="5">Belongs to the SsuE family. Isf subfamily.</text>
</comment>
<comment type="cofactor">
    <cofactor evidence="1">
        <name>FMN</name>
        <dbReference type="ChEBI" id="CHEBI:58210"/>
    </cofactor>
</comment>